<evidence type="ECO:0000313" key="1">
    <source>
        <dbReference type="EMBL" id="PHQ31600.1"/>
    </source>
</evidence>
<protein>
    <submittedName>
        <fullName evidence="1">Uncharacterized protein</fullName>
    </submittedName>
</protein>
<reference evidence="1 2" key="1">
    <citation type="submission" date="2017-06" db="EMBL/GenBank/DDBJ databases">
        <title>Description of Rhodopirellula bahusiensis sp. nov.</title>
        <authorList>
            <person name="Kizina J."/>
            <person name="Harder J."/>
        </authorList>
    </citation>
    <scope>NUCLEOTIDE SEQUENCE [LARGE SCALE GENOMIC DNA]</scope>
    <source>
        <strain evidence="1 2">SWK21</strain>
    </source>
</reference>
<dbReference type="EMBL" id="NIZW01000045">
    <property type="protein sequence ID" value="PHQ31600.1"/>
    <property type="molecule type" value="Genomic_DNA"/>
</dbReference>
<gene>
    <name evidence="1" type="ORF">CEE69_30370</name>
</gene>
<name>A0A2G1VY95_9BACT</name>
<dbReference type="Proteomes" id="UP000225740">
    <property type="component" value="Unassembled WGS sequence"/>
</dbReference>
<organism evidence="1 2">
    <name type="scientific">Rhodopirellula bahusiensis</name>
    <dbReference type="NCBI Taxonomy" id="2014065"/>
    <lineage>
        <taxon>Bacteria</taxon>
        <taxon>Pseudomonadati</taxon>
        <taxon>Planctomycetota</taxon>
        <taxon>Planctomycetia</taxon>
        <taxon>Pirellulales</taxon>
        <taxon>Pirellulaceae</taxon>
        <taxon>Rhodopirellula</taxon>
    </lineage>
</organism>
<comment type="caution">
    <text evidence="1">The sequence shown here is derived from an EMBL/GenBank/DDBJ whole genome shotgun (WGS) entry which is preliminary data.</text>
</comment>
<sequence length="137" mass="15867">MAFVIVAFKPFTPPVSLKSMVTAPFPEPFSHLDERYRQIRLTVQNDGRLPVWLRPSDSLNPDDSWWAPSGGVTYVRLDIYKDDCTKLAAGETRTYDIALHADYEKFRLFVYARDWRGHDGCVDLGQHDTDFRKRGEQ</sequence>
<keyword evidence="2" id="KW-1185">Reference proteome</keyword>
<accession>A0A2G1VY95</accession>
<proteinExistence type="predicted"/>
<evidence type="ECO:0000313" key="2">
    <source>
        <dbReference type="Proteomes" id="UP000225740"/>
    </source>
</evidence>
<dbReference type="AlphaFoldDB" id="A0A2G1VY95"/>